<dbReference type="GO" id="GO:0016712">
    <property type="term" value="F:oxidoreductase activity, acting on paired donors, with incorporation or reduction of molecular oxygen, reduced flavin or flavoprotein as one donor, and incorporation of one atom of oxygen"/>
    <property type="evidence" value="ECO:0007669"/>
    <property type="project" value="TreeGrafter"/>
</dbReference>
<reference evidence="4" key="1">
    <citation type="submission" date="2014-11" db="EMBL/GenBank/DDBJ databases">
        <authorList>
            <person name="Amaro Gonzalez C."/>
        </authorList>
    </citation>
    <scope>NUCLEOTIDE SEQUENCE</scope>
</reference>
<dbReference type="GO" id="GO:0005506">
    <property type="term" value="F:iron ion binding"/>
    <property type="evidence" value="ECO:0007669"/>
    <property type="project" value="InterPro"/>
</dbReference>
<dbReference type="GO" id="GO:0020037">
    <property type="term" value="F:heme binding"/>
    <property type="evidence" value="ECO:0007669"/>
    <property type="project" value="InterPro"/>
</dbReference>
<name>A0A0E9XXX2_ANGAN</name>
<dbReference type="InterPro" id="IPR050182">
    <property type="entry name" value="Cytochrome_P450_fam2"/>
</dbReference>
<evidence type="ECO:0000256" key="1">
    <source>
        <dbReference type="ARBA" id="ARBA00010617"/>
    </source>
</evidence>
<dbReference type="Pfam" id="PF00067">
    <property type="entry name" value="p450"/>
    <property type="match status" value="1"/>
</dbReference>
<dbReference type="SUPFAM" id="SSF48264">
    <property type="entry name" value="Cytochrome P450"/>
    <property type="match status" value="1"/>
</dbReference>
<comment type="similarity">
    <text evidence="1">Belongs to the cytochrome P450 family.</text>
</comment>
<dbReference type="GO" id="GO:0006805">
    <property type="term" value="P:xenobiotic metabolic process"/>
    <property type="evidence" value="ECO:0007669"/>
    <property type="project" value="TreeGrafter"/>
</dbReference>
<dbReference type="PANTHER" id="PTHR24300:SF327">
    <property type="entry name" value="CYTOCHROME P450 2F2-RELATED"/>
    <property type="match status" value="1"/>
</dbReference>
<protein>
    <recommendedName>
        <fullName evidence="5">Cytochrome P450</fullName>
    </recommendedName>
</protein>
<evidence type="ECO:0008006" key="5">
    <source>
        <dbReference type="Google" id="ProtNLM"/>
    </source>
</evidence>
<evidence type="ECO:0000256" key="3">
    <source>
        <dbReference type="ARBA" id="ARBA00023004"/>
    </source>
</evidence>
<dbReference type="InterPro" id="IPR036396">
    <property type="entry name" value="Cyt_P450_sf"/>
</dbReference>
<dbReference type="Gene3D" id="1.10.630.10">
    <property type="entry name" value="Cytochrome P450"/>
    <property type="match status" value="1"/>
</dbReference>
<evidence type="ECO:0000313" key="4">
    <source>
        <dbReference type="EMBL" id="JAI06711.1"/>
    </source>
</evidence>
<keyword evidence="3" id="KW-0408">Iron</keyword>
<accession>A0A0E9XXX2</accession>
<dbReference type="InterPro" id="IPR001128">
    <property type="entry name" value="Cyt_P450"/>
</dbReference>
<dbReference type="PANTHER" id="PTHR24300">
    <property type="entry name" value="CYTOCHROME P450 508A4-RELATED"/>
    <property type="match status" value="1"/>
</dbReference>
<sequence length="134" mass="15651">MVNHLTEDKGVVLTNGPMWKEHRRFALTTLRNFGLGKRSMEERILGEISYIVSHLENNAGKAIDSQILFHKASFNIICTVLFGTRFKHEDEFLQHNIRHIKEVTKIVNGPWAMIYEMLPLLRHLPRPSKRPFTM</sequence>
<dbReference type="AlphaFoldDB" id="A0A0E9XXX2"/>
<proteinExistence type="inferred from homology"/>
<dbReference type="GO" id="GO:0005737">
    <property type="term" value="C:cytoplasm"/>
    <property type="evidence" value="ECO:0007669"/>
    <property type="project" value="TreeGrafter"/>
</dbReference>
<keyword evidence="2" id="KW-0479">Metal-binding</keyword>
<dbReference type="GO" id="GO:0006082">
    <property type="term" value="P:organic acid metabolic process"/>
    <property type="evidence" value="ECO:0007669"/>
    <property type="project" value="TreeGrafter"/>
</dbReference>
<evidence type="ECO:0000256" key="2">
    <source>
        <dbReference type="ARBA" id="ARBA00022723"/>
    </source>
</evidence>
<organism evidence="4">
    <name type="scientific">Anguilla anguilla</name>
    <name type="common">European freshwater eel</name>
    <name type="synonym">Muraena anguilla</name>
    <dbReference type="NCBI Taxonomy" id="7936"/>
    <lineage>
        <taxon>Eukaryota</taxon>
        <taxon>Metazoa</taxon>
        <taxon>Chordata</taxon>
        <taxon>Craniata</taxon>
        <taxon>Vertebrata</taxon>
        <taxon>Euteleostomi</taxon>
        <taxon>Actinopterygii</taxon>
        <taxon>Neopterygii</taxon>
        <taxon>Teleostei</taxon>
        <taxon>Anguilliformes</taxon>
        <taxon>Anguillidae</taxon>
        <taxon>Anguilla</taxon>
    </lineage>
</organism>
<dbReference type="EMBL" id="GBXM01001867">
    <property type="protein sequence ID" value="JAI06711.1"/>
    <property type="molecule type" value="Transcribed_RNA"/>
</dbReference>
<reference evidence="4" key="2">
    <citation type="journal article" date="2015" name="Fish Shellfish Immunol.">
        <title>Early steps in the European eel (Anguilla anguilla)-Vibrio vulnificus interaction in the gills: Role of the RtxA13 toxin.</title>
        <authorList>
            <person name="Callol A."/>
            <person name="Pajuelo D."/>
            <person name="Ebbesson L."/>
            <person name="Teles M."/>
            <person name="MacKenzie S."/>
            <person name="Amaro C."/>
        </authorList>
    </citation>
    <scope>NUCLEOTIDE SEQUENCE</scope>
</reference>